<evidence type="ECO:0000313" key="10">
    <source>
        <dbReference type="EMBL" id="TDG68531.1"/>
    </source>
</evidence>
<keyword evidence="4 8" id="KW-1003">Cell membrane</keyword>
<evidence type="ECO:0000256" key="7">
    <source>
        <dbReference type="ARBA" id="ARBA00023136"/>
    </source>
</evidence>
<dbReference type="EMBL" id="PUFI01000013">
    <property type="protein sequence ID" value="TDG68531.1"/>
    <property type="molecule type" value="Genomic_DNA"/>
</dbReference>
<name>A0A4R5N956_9LACO</name>
<proteinExistence type="inferred from homology"/>
<dbReference type="PIRSF" id="PIRSF016661">
    <property type="entry name" value="BioY"/>
    <property type="match status" value="1"/>
</dbReference>
<reference evidence="10 11" key="1">
    <citation type="journal article" date="2019" name="Appl. Microbiol. Biotechnol.">
        <title>Uncovering carbohydrate metabolism through a genotype-phenotype association study of 56 lactic acid bacteria genomes.</title>
        <authorList>
            <person name="Buron-Moles G."/>
            <person name="Chailyan A."/>
            <person name="Dolejs I."/>
            <person name="Forster J."/>
            <person name="Miks M.H."/>
        </authorList>
    </citation>
    <scope>NUCLEOTIDE SEQUENCE [LARGE SCALE GENOMIC DNA]</scope>
    <source>
        <strain evidence="10 11">ATCC 700006</strain>
    </source>
</reference>
<comment type="caution">
    <text evidence="10">The sequence shown here is derived from an EMBL/GenBank/DDBJ whole genome shotgun (WGS) entry which is preliminary data.</text>
</comment>
<evidence type="ECO:0000313" key="11">
    <source>
        <dbReference type="Proteomes" id="UP000295681"/>
    </source>
</evidence>
<protein>
    <recommendedName>
        <fullName evidence="8">Biotin transporter</fullName>
    </recommendedName>
</protein>
<evidence type="ECO:0000256" key="9">
    <source>
        <dbReference type="SAM" id="Phobius"/>
    </source>
</evidence>
<keyword evidence="11" id="KW-1185">Reference proteome</keyword>
<dbReference type="GO" id="GO:0005886">
    <property type="term" value="C:plasma membrane"/>
    <property type="evidence" value="ECO:0007669"/>
    <property type="project" value="UniProtKB-SubCell"/>
</dbReference>
<organism evidence="10 11">
    <name type="scientific">Leuconostoc fallax</name>
    <dbReference type="NCBI Taxonomy" id="1251"/>
    <lineage>
        <taxon>Bacteria</taxon>
        <taxon>Bacillati</taxon>
        <taxon>Bacillota</taxon>
        <taxon>Bacilli</taxon>
        <taxon>Lactobacillales</taxon>
        <taxon>Lactobacillaceae</taxon>
        <taxon>Leuconostoc</taxon>
    </lineage>
</organism>
<dbReference type="GO" id="GO:0015225">
    <property type="term" value="F:biotin transmembrane transporter activity"/>
    <property type="evidence" value="ECO:0007669"/>
    <property type="project" value="UniProtKB-UniRule"/>
</dbReference>
<keyword evidence="5 9" id="KW-0812">Transmembrane</keyword>
<evidence type="ECO:0000256" key="2">
    <source>
        <dbReference type="ARBA" id="ARBA00010692"/>
    </source>
</evidence>
<gene>
    <name evidence="10" type="ORF">C5L23_000133</name>
</gene>
<keyword evidence="3 8" id="KW-0813">Transport</keyword>
<comment type="subcellular location">
    <subcellularLocation>
        <location evidence="1 8">Cell membrane</location>
        <topology evidence="1 8">Multi-pass membrane protein</topology>
    </subcellularLocation>
</comment>
<dbReference type="Proteomes" id="UP000295681">
    <property type="component" value="Unassembled WGS sequence"/>
</dbReference>
<feature type="transmembrane region" description="Helical" evidence="9">
    <location>
        <begin position="7"/>
        <end position="23"/>
    </location>
</feature>
<keyword evidence="6 9" id="KW-1133">Transmembrane helix</keyword>
<feature type="transmembrane region" description="Helical" evidence="9">
    <location>
        <begin position="86"/>
        <end position="107"/>
    </location>
</feature>
<evidence type="ECO:0000256" key="5">
    <source>
        <dbReference type="ARBA" id="ARBA00022692"/>
    </source>
</evidence>
<evidence type="ECO:0000256" key="1">
    <source>
        <dbReference type="ARBA" id="ARBA00004651"/>
    </source>
</evidence>
<dbReference type="STRING" id="907931.GCA_000165675_01738"/>
<dbReference type="PANTHER" id="PTHR34295">
    <property type="entry name" value="BIOTIN TRANSPORTER BIOY"/>
    <property type="match status" value="1"/>
</dbReference>
<evidence type="ECO:0000256" key="4">
    <source>
        <dbReference type="ARBA" id="ARBA00022475"/>
    </source>
</evidence>
<comment type="similarity">
    <text evidence="2 8">Belongs to the BioY family.</text>
</comment>
<evidence type="ECO:0000256" key="8">
    <source>
        <dbReference type="PIRNR" id="PIRNR016661"/>
    </source>
</evidence>
<feature type="transmembrane region" description="Helical" evidence="9">
    <location>
        <begin position="114"/>
        <end position="134"/>
    </location>
</feature>
<dbReference type="PANTHER" id="PTHR34295:SF4">
    <property type="entry name" value="BIOTIN TRANSPORTER BIOY-RELATED"/>
    <property type="match status" value="1"/>
</dbReference>
<dbReference type="InterPro" id="IPR003784">
    <property type="entry name" value="BioY"/>
</dbReference>
<dbReference type="AlphaFoldDB" id="A0A4R5N956"/>
<dbReference type="Gene3D" id="1.10.1760.20">
    <property type="match status" value="1"/>
</dbReference>
<accession>A0A4R5N956</accession>
<feature type="transmembrane region" description="Helical" evidence="9">
    <location>
        <begin position="146"/>
        <end position="167"/>
    </location>
</feature>
<feature type="transmembrane region" description="Helical" evidence="9">
    <location>
        <begin position="55"/>
        <end position="74"/>
    </location>
</feature>
<keyword evidence="7 8" id="KW-0472">Membrane</keyword>
<evidence type="ECO:0000256" key="6">
    <source>
        <dbReference type="ARBA" id="ARBA00022989"/>
    </source>
</evidence>
<sequence>MKTKEITMVALMTAVLIVLGLIPPIPLGFIPAPIVLQNLGIMMIALILGKKYGTISVAIFLILAALGLPVLPGGRGGMAVLTGPTGGYLLGYLLTPICVSLLIQVVSAKKIWQVWLCLLIVSLVIVTGIGILWMSYSTHLPLKEALIANLIFVPGDIIKTVIAILIFDRLRHTQLKTSILM</sequence>
<dbReference type="RefSeq" id="WP_010006922.1">
    <property type="nucleotide sequence ID" value="NZ_JAGYGP010000007.1"/>
</dbReference>
<dbReference type="Pfam" id="PF02632">
    <property type="entry name" value="BioY"/>
    <property type="match status" value="1"/>
</dbReference>
<evidence type="ECO:0000256" key="3">
    <source>
        <dbReference type="ARBA" id="ARBA00022448"/>
    </source>
</evidence>